<dbReference type="EMBL" id="CAJNOM010000109">
    <property type="protein sequence ID" value="CAF1066627.1"/>
    <property type="molecule type" value="Genomic_DNA"/>
</dbReference>
<reference evidence="2" key="1">
    <citation type="submission" date="2021-02" db="EMBL/GenBank/DDBJ databases">
        <authorList>
            <person name="Nowell W R."/>
        </authorList>
    </citation>
    <scope>NUCLEOTIDE SEQUENCE</scope>
</reference>
<accession>A0A814LKJ5</accession>
<dbReference type="InterPro" id="IPR032675">
    <property type="entry name" value="LRR_dom_sf"/>
</dbReference>
<evidence type="ECO:0000313" key="2">
    <source>
        <dbReference type="EMBL" id="CAF1066627.1"/>
    </source>
</evidence>
<dbReference type="EMBL" id="CAJNOM010000202">
    <property type="protein sequence ID" value="CAF1221599.1"/>
    <property type="molecule type" value="Genomic_DNA"/>
</dbReference>
<dbReference type="Proteomes" id="UP000663877">
    <property type="component" value="Unassembled WGS sequence"/>
</dbReference>
<organism evidence="2 4">
    <name type="scientific">Adineta steineri</name>
    <dbReference type="NCBI Taxonomy" id="433720"/>
    <lineage>
        <taxon>Eukaryota</taxon>
        <taxon>Metazoa</taxon>
        <taxon>Spiralia</taxon>
        <taxon>Gnathifera</taxon>
        <taxon>Rotifera</taxon>
        <taxon>Eurotatoria</taxon>
        <taxon>Bdelloidea</taxon>
        <taxon>Adinetida</taxon>
        <taxon>Adinetidae</taxon>
        <taxon>Adineta</taxon>
    </lineage>
</organism>
<gene>
    <name evidence="1" type="ORF">BJG266_LOCUS15724</name>
    <name evidence="2" type="ORF">QVE165_LOCUS18453</name>
    <name evidence="3" type="ORF">QVE165_LOCUS26930</name>
</gene>
<dbReference type="Proteomes" id="UP000663832">
    <property type="component" value="Unassembled WGS sequence"/>
</dbReference>
<dbReference type="Gene3D" id="3.80.10.10">
    <property type="entry name" value="Ribonuclease Inhibitor"/>
    <property type="match status" value="1"/>
</dbReference>
<protein>
    <recommendedName>
        <fullName evidence="5">F-box domain-containing protein</fullName>
    </recommendedName>
</protein>
<evidence type="ECO:0000313" key="1">
    <source>
        <dbReference type="EMBL" id="CAF0997080.1"/>
    </source>
</evidence>
<sequence length="468" mass="55633">MDNTKRKLTSPESSEKNSKKIRNQLVNSIENLSNDLFYEIYDYLEGLDICVAFSNLNSRFQQLITCSTNRYKIIIDYLTTKELFWNYSKEFKHQIYSIPFQLPKSSVNEFLPIHYSFTDLNEIYQLIFSLPKLKSNKLDLFADEYSISIPMSNNQQFSSITCLHIAHSYTSDELSTLISYTPSLRHLNLSRSSNYDSYIEESLPMHLNELTHLSIYSNNLNFDGFQLFVEQINSKLQILHVFLSKQDIRFLHADRWQKLLLENFSKRWYQYSIEHSKLAQLTIKYIYSNQLPDVLLNQIKRILNFTQIYHLDIEQNISIARLMQIIHLLPDLISLKINDLSFYESSILRLACQESLKISALKHASNIKYVCLEKTCTMEDILFLISFCRHMEYLNIEGVENMNIQSFLSDILNKMNQYHYEYLHTLCIYITIADNQMIKQLEQMIDDENFLLDYTIHRQLYNIYLKWK</sequence>
<name>A0A814LKJ5_9BILA</name>
<evidence type="ECO:0000313" key="4">
    <source>
        <dbReference type="Proteomes" id="UP000663832"/>
    </source>
</evidence>
<dbReference type="EMBL" id="CAJNOI010000070">
    <property type="protein sequence ID" value="CAF0997080.1"/>
    <property type="molecule type" value="Genomic_DNA"/>
</dbReference>
<dbReference type="SUPFAM" id="SSF52047">
    <property type="entry name" value="RNI-like"/>
    <property type="match status" value="1"/>
</dbReference>
<evidence type="ECO:0008006" key="5">
    <source>
        <dbReference type="Google" id="ProtNLM"/>
    </source>
</evidence>
<keyword evidence="4" id="KW-1185">Reference proteome</keyword>
<comment type="caution">
    <text evidence="2">The sequence shown here is derived from an EMBL/GenBank/DDBJ whole genome shotgun (WGS) entry which is preliminary data.</text>
</comment>
<proteinExistence type="predicted"/>
<evidence type="ECO:0000313" key="3">
    <source>
        <dbReference type="EMBL" id="CAF1221599.1"/>
    </source>
</evidence>
<dbReference type="AlphaFoldDB" id="A0A814LKJ5"/>